<keyword evidence="3" id="KW-1185">Reference proteome</keyword>
<evidence type="ECO:0000259" key="1">
    <source>
        <dbReference type="PROSITE" id="PS51459"/>
    </source>
</evidence>
<dbReference type="InterPro" id="IPR003812">
    <property type="entry name" value="Fido"/>
</dbReference>
<dbReference type="InterPro" id="IPR025230">
    <property type="entry name" value="DUF4172"/>
</dbReference>
<dbReference type="InterPro" id="IPR040198">
    <property type="entry name" value="Fido_containing"/>
</dbReference>
<name>A0ABW4VQV3_9BACT</name>
<dbReference type="Proteomes" id="UP001597361">
    <property type="component" value="Unassembled WGS sequence"/>
</dbReference>
<gene>
    <name evidence="2" type="ORF">ACFSKL_17195</name>
</gene>
<dbReference type="PANTHER" id="PTHR13504">
    <property type="entry name" value="FIDO DOMAIN-CONTAINING PROTEIN DDB_G0283145"/>
    <property type="match status" value="1"/>
</dbReference>
<reference evidence="3" key="1">
    <citation type="journal article" date="2019" name="Int. J. Syst. Evol. Microbiol.">
        <title>The Global Catalogue of Microorganisms (GCM) 10K type strain sequencing project: providing services to taxonomists for standard genome sequencing and annotation.</title>
        <authorList>
            <consortium name="The Broad Institute Genomics Platform"/>
            <consortium name="The Broad Institute Genome Sequencing Center for Infectious Disease"/>
            <person name="Wu L."/>
            <person name="Ma J."/>
        </authorList>
    </citation>
    <scope>NUCLEOTIDE SEQUENCE [LARGE SCALE GENOMIC DNA]</scope>
    <source>
        <strain evidence="3">CGMCC 1.15180</strain>
    </source>
</reference>
<dbReference type="Pfam" id="PF02661">
    <property type="entry name" value="Fic"/>
    <property type="match status" value="1"/>
</dbReference>
<dbReference type="Gene3D" id="1.10.3290.10">
    <property type="entry name" value="Fido-like domain"/>
    <property type="match status" value="1"/>
</dbReference>
<accession>A0ABW4VQV3</accession>
<sequence>MAKYIYEHRNWTSFTWRDRDINALFGEVRLKQGKIIGQMGALGFSAKEEATLTALTLDVVKSSEIEGELLNYDQVRSSIARRLGIDTAGLVPSNRHIEGVVEMMLDATQKHSLPLTEKRLLGWHAALFPTGYSGPYKIEVGKYRTGEMQVVSGALGKEKVHYEAVKPELVKEEMDKFLDWFNNENKLDLVLKAAIAHFWFIIIHPFDDGNGRIGRAITDMLLARAEASGERFYSMSSQILTERKQYYKVLQKVQHSTGDITQWLEWFLNCLKNAMLATETTTQRILYKAEFWKTHENTSFNERQRLMINKLFDGFEGKLQTSKWAKITKTSTDTALRDIKDLVEKRILQQTKEGGRSVNYEMVEFKIE</sequence>
<dbReference type="EMBL" id="JBHUHR010000045">
    <property type="protein sequence ID" value="MFD2036546.1"/>
    <property type="molecule type" value="Genomic_DNA"/>
</dbReference>
<protein>
    <submittedName>
        <fullName evidence="2">Fic family protein</fullName>
    </submittedName>
</protein>
<dbReference type="PROSITE" id="PS51459">
    <property type="entry name" value="FIDO"/>
    <property type="match status" value="1"/>
</dbReference>
<comment type="caution">
    <text evidence="2">The sequence shown here is derived from an EMBL/GenBank/DDBJ whole genome shotgun (WGS) entry which is preliminary data.</text>
</comment>
<proteinExistence type="predicted"/>
<evidence type="ECO:0000313" key="2">
    <source>
        <dbReference type="EMBL" id="MFD2036546.1"/>
    </source>
</evidence>
<organism evidence="2 3">
    <name type="scientific">Belliella marina</name>
    <dbReference type="NCBI Taxonomy" id="1644146"/>
    <lineage>
        <taxon>Bacteria</taxon>
        <taxon>Pseudomonadati</taxon>
        <taxon>Bacteroidota</taxon>
        <taxon>Cytophagia</taxon>
        <taxon>Cytophagales</taxon>
        <taxon>Cyclobacteriaceae</taxon>
        <taxon>Belliella</taxon>
    </lineage>
</organism>
<dbReference type="SUPFAM" id="SSF140931">
    <property type="entry name" value="Fic-like"/>
    <property type="match status" value="1"/>
</dbReference>
<dbReference type="InterPro" id="IPR036597">
    <property type="entry name" value="Fido-like_dom_sf"/>
</dbReference>
<evidence type="ECO:0000313" key="3">
    <source>
        <dbReference type="Proteomes" id="UP001597361"/>
    </source>
</evidence>
<dbReference type="RefSeq" id="WP_376887658.1">
    <property type="nucleotide sequence ID" value="NZ_JBHUHR010000045.1"/>
</dbReference>
<dbReference type="Pfam" id="PF13776">
    <property type="entry name" value="DUF4172"/>
    <property type="match status" value="1"/>
</dbReference>
<feature type="domain" description="Fido" evidence="1">
    <location>
        <begin position="115"/>
        <end position="269"/>
    </location>
</feature>
<dbReference type="PANTHER" id="PTHR13504:SF33">
    <property type="entry name" value="FIC FAMILY PROTEIN"/>
    <property type="match status" value="1"/>
</dbReference>